<dbReference type="InterPro" id="IPR050228">
    <property type="entry name" value="Carboxylesterase_BioH"/>
</dbReference>
<sequence length="316" mass="32729">MTSWDTAGSEDEFALIGQAAEELGLAAPPVIRVGDAVSALVWGDGPAQVVLLHGMALNAHTWDTTLLHWSAMGDAAQREAAGQGVNVVAVDLPGHGDSAWREDSDYSPATLAGALNPFLDQLLDDGVLAGPLTLVGHSLGGLTAIDLAAGRDDVAHVITLDSLPGLVESGQGAGDFMEKLRAMVGGPTVFASRDQIVAQALALGFGGKSEAAVRRGVIHNTRVRADGQVEWKHHIARLGVDDLVSTLGDPAAGWERLASLASALDVITASNGVISPAQLDKLRQIRPGSRIITLDSGHNLQEDAPQGLADALARLT</sequence>
<evidence type="ECO:0000313" key="3">
    <source>
        <dbReference type="EMBL" id="AOZ47334.1"/>
    </source>
</evidence>
<dbReference type="Gene3D" id="3.40.50.1820">
    <property type="entry name" value="alpha/beta hydrolase"/>
    <property type="match status" value="1"/>
</dbReference>
<evidence type="ECO:0000313" key="5">
    <source>
        <dbReference type="Proteomes" id="UP000178666"/>
    </source>
</evidence>
<reference evidence="3 5" key="1">
    <citation type="journal article" date="2016" name="Plant Dis.">
        <title>Improved production of propionic acid using genome shuffling.</title>
        <authorList>
            <person name="Luna-Flores C.H."/>
            <person name="Palfreyman R.W."/>
            <person name="Kromer J.O."/>
            <person name="Nielsen L.K."/>
            <person name="Marcellin E."/>
        </authorList>
    </citation>
    <scope>NUCLEOTIDE SEQUENCE [LARGE SCALE GENOMIC DNA]</scope>
    <source>
        <strain evidence="3 5">F3E8</strain>
    </source>
</reference>
<dbReference type="InterPro" id="IPR029058">
    <property type="entry name" value="AB_hydrolase_fold"/>
</dbReference>
<dbReference type="PANTHER" id="PTHR43194">
    <property type="entry name" value="HYDROLASE ALPHA/BETA FOLD FAMILY"/>
    <property type="match status" value="1"/>
</dbReference>
<organism evidence="2 4">
    <name type="scientific">Acidipropionibacterium acidipropionici</name>
    <dbReference type="NCBI Taxonomy" id="1748"/>
    <lineage>
        <taxon>Bacteria</taxon>
        <taxon>Bacillati</taxon>
        <taxon>Actinomycetota</taxon>
        <taxon>Actinomycetes</taxon>
        <taxon>Propionibacteriales</taxon>
        <taxon>Propionibacteriaceae</taxon>
        <taxon>Acidipropionibacterium</taxon>
    </lineage>
</organism>
<evidence type="ECO:0000313" key="2">
    <source>
        <dbReference type="EMBL" id="AMS05869.1"/>
    </source>
</evidence>
<keyword evidence="5" id="KW-1185">Reference proteome</keyword>
<dbReference type="EMBL" id="CP014352">
    <property type="protein sequence ID" value="AMS05869.1"/>
    <property type="molecule type" value="Genomic_DNA"/>
</dbReference>
<dbReference type="InterPro" id="IPR000073">
    <property type="entry name" value="AB_hydrolase_1"/>
</dbReference>
<gene>
    <name evidence="3" type="ORF">A8L58_12330</name>
    <name evidence="2" type="ORF">AXH35_10890</name>
</gene>
<dbReference type="Proteomes" id="UP000178666">
    <property type="component" value="Chromosome"/>
</dbReference>
<name>A0AAC8YG80_9ACTN</name>
<evidence type="ECO:0000259" key="1">
    <source>
        <dbReference type="Pfam" id="PF12697"/>
    </source>
</evidence>
<feature type="domain" description="AB hydrolase-1" evidence="1">
    <location>
        <begin position="49"/>
        <end position="311"/>
    </location>
</feature>
<dbReference type="Proteomes" id="UP000075221">
    <property type="component" value="Chromosome"/>
</dbReference>
<evidence type="ECO:0000313" key="4">
    <source>
        <dbReference type="Proteomes" id="UP000075221"/>
    </source>
</evidence>
<proteinExistence type="predicted"/>
<protein>
    <recommendedName>
        <fullName evidence="1">AB hydrolase-1 domain-containing protein</fullName>
    </recommendedName>
</protein>
<dbReference type="GO" id="GO:0003824">
    <property type="term" value="F:catalytic activity"/>
    <property type="evidence" value="ECO:0007669"/>
    <property type="project" value="UniProtKB-ARBA"/>
</dbReference>
<dbReference type="AlphaFoldDB" id="A0AAC8YG80"/>
<dbReference type="SUPFAM" id="SSF53474">
    <property type="entry name" value="alpha/beta-Hydrolases"/>
    <property type="match status" value="1"/>
</dbReference>
<dbReference type="Pfam" id="PF12697">
    <property type="entry name" value="Abhydrolase_6"/>
    <property type="match status" value="1"/>
</dbReference>
<dbReference type="PANTHER" id="PTHR43194:SF2">
    <property type="entry name" value="PEROXISOMAL MEMBRANE PROTEIN LPX1"/>
    <property type="match status" value="1"/>
</dbReference>
<dbReference type="RefSeq" id="WP_062819854.1">
    <property type="nucleotide sequence ID" value="NZ_CP014352.1"/>
</dbReference>
<reference evidence="2 4" key="2">
    <citation type="submission" date="2016-02" db="EMBL/GenBank/DDBJ databases">
        <title>Complete Genome Sequence of Propionibacterium acidipropionici ATCC 55737.</title>
        <authorList>
            <person name="Luna Flores C.H."/>
            <person name="Nielsen L.K."/>
            <person name="Marcellin E."/>
        </authorList>
    </citation>
    <scope>NUCLEOTIDE SEQUENCE [LARGE SCALE GENOMIC DNA]</scope>
    <source>
        <strain evidence="2 4">ATCC 55737</strain>
    </source>
</reference>
<dbReference type="EMBL" id="CP015970">
    <property type="protein sequence ID" value="AOZ47334.1"/>
    <property type="molecule type" value="Genomic_DNA"/>
</dbReference>
<accession>A0AAC8YG80</accession>